<dbReference type="Proteomes" id="UP000044806">
    <property type="component" value="Unassembled WGS sequence"/>
</dbReference>
<dbReference type="AlphaFoldDB" id="A0A655S2J8"/>
<dbReference type="Proteomes" id="UP000041770">
    <property type="component" value="Unassembled WGS sequence"/>
</dbReference>
<reference evidence="3 4" key="1">
    <citation type="submission" date="2015-07" db="EMBL/GenBank/DDBJ databases">
        <authorList>
            <consortium name="Pathogen Informatics"/>
        </authorList>
    </citation>
    <scope>NUCLEOTIDE SEQUENCE [LARGE SCALE GENOMIC DNA]</scope>
    <source>
        <strain evidence="2 3">A316</strain>
        <strain evidence="1 4">A51</strain>
    </source>
</reference>
<accession>A0A655S2J8</accession>
<sequence length="52" mass="6354">MSVTTKISRISHAEQTRRQDLIQRDFFAELMKIHIRLIGHIQQFLQNFRQSW</sequence>
<name>A0A655S2J8_VIBCL</name>
<proteinExistence type="predicted"/>
<dbReference type="EMBL" id="CWOW01000030">
    <property type="protein sequence ID" value="CSB14867.1"/>
    <property type="molecule type" value="Genomic_DNA"/>
</dbReference>
<protein>
    <submittedName>
        <fullName evidence="1">Uncharacterized protein</fullName>
    </submittedName>
</protein>
<organism evidence="1 4">
    <name type="scientific">Vibrio cholerae</name>
    <dbReference type="NCBI Taxonomy" id="666"/>
    <lineage>
        <taxon>Bacteria</taxon>
        <taxon>Pseudomonadati</taxon>
        <taxon>Pseudomonadota</taxon>
        <taxon>Gammaproteobacteria</taxon>
        <taxon>Vibrionales</taxon>
        <taxon>Vibrionaceae</taxon>
        <taxon>Vibrio</taxon>
    </lineage>
</organism>
<evidence type="ECO:0000313" key="4">
    <source>
        <dbReference type="Proteomes" id="UP000044806"/>
    </source>
</evidence>
<evidence type="ECO:0000313" key="3">
    <source>
        <dbReference type="Proteomes" id="UP000041770"/>
    </source>
</evidence>
<gene>
    <name evidence="1" type="ORF">ERS013165_03574</name>
    <name evidence="2" type="ORF">ERS013200_00484</name>
</gene>
<dbReference type="EMBL" id="CWQY01000002">
    <property type="protein sequence ID" value="CSC07123.1"/>
    <property type="molecule type" value="Genomic_DNA"/>
</dbReference>
<evidence type="ECO:0000313" key="2">
    <source>
        <dbReference type="EMBL" id="CSC07123.1"/>
    </source>
</evidence>
<evidence type="ECO:0000313" key="1">
    <source>
        <dbReference type="EMBL" id="CSB14867.1"/>
    </source>
</evidence>